<comment type="similarity">
    <text evidence="2">Belongs to the nucleobase:cation symporter-2 (NCS2) (TC 2.A.40) family.</text>
</comment>
<feature type="transmembrane region" description="Helical" evidence="7">
    <location>
        <begin position="188"/>
        <end position="207"/>
    </location>
</feature>
<evidence type="ECO:0000256" key="2">
    <source>
        <dbReference type="ARBA" id="ARBA00008821"/>
    </source>
</evidence>
<feature type="transmembrane region" description="Helical" evidence="7">
    <location>
        <begin position="343"/>
        <end position="361"/>
    </location>
</feature>
<dbReference type="PANTHER" id="PTHR42810:SF2">
    <property type="entry name" value="PURINE PERMEASE C1399.01C-RELATED"/>
    <property type="match status" value="1"/>
</dbReference>
<dbReference type="NCBIfam" id="TIGR00801">
    <property type="entry name" value="ncs2"/>
    <property type="match status" value="1"/>
</dbReference>
<evidence type="ECO:0000256" key="6">
    <source>
        <dbReference type="ARBA" id="ARBA00023136"/>
    </source>
</evidence>
<evidence type="ECO:0000256" key="4">
    <source>
        <dbReference type="ARBA" id="ARBA00022692"/>
    </source>
</evidence>
<evidence type="ECO:0000256" key="5">
    <source>
        <dbReference type="ARBA" id="ARBA00022989"/>
    </source>
</evidence>
<dbReference type="EMBL" id="QLMG01000023">
    <property type="protein sequence ID" value="RAK15423.1"/>
    <property type="molecule type" value="Genomic_DNA"/>
</dbReference>
<dbReference type="AlphaFoldDB" id="A0A327Y339"/>
<keyword evidence="6 7" id="KW-0472">Membrane</keyword>
<feature type="transmembrane region" description="Helical" evidence="7">
    <location>
        <begin position="214"/>
        <end position="241"/>
    </location>
</feature>
<evidence type="ECO:0000256" key="3">
    <source>
        <dbReference type="ARBA" id="ARBA00022448"/>
    </source>
</evidence>
<feature type="transmembrane region" description="Helical" evidence="7">
    <location>
        <begin position="118"/>
        <end position="140"/>
    </location>
</feature>
<evidence type="ECO:0000313" key="9">
    <source>
        <dbReference type="Proteomes" id="UP000249165"/>
    </source>
</evidence>
<dbReference type="InterPro" id="IPR006042">
    <property type="entry name" value="Xan_ur_permease"/>
</dbReference>
<comment type="caution">
    <text evidence="8">The sequence shown here is derived from an EMBL/GenBank/DDBJ whole genome shotgun (WGS) entry which is preliminary data.</text>
</comment>
<dbReference type="InterPro" id="IPR006043">
    <property type="entry name" value="NCS2"/>
</dbReference>
<dbReference type="OrthoDB" id="9805749at2"/>
<feature type="transmembrane region" description="Helical" evidence="7">
    <location>
        <begin position="147"/>
        <end position="168"/>
    </location>
</feature>
<evidence type="ECO:0000313" key="8">
    <source>
        <dbReference type="EMBL" id="RAK15423.1"/>
    </source>
</evidence>
<sequence>MAKAALGTPAQMADPDYTPPLAQAIPLGIQHVLAMFVSNVTPAIIVAGAAGFGFGSSSPDFPELLYLIQMSMLFAGIATLFQTIGIGPVGARLPIVQGTSFAFIPIMIPLVAGQGVAALGALFGGIVAGGIFHACLGTVIGKIRFALPPLVTGLVVTMIGLALVKVGIEYAAGGVPAKASGDPSYGGLASWSTALVVVVVTLTIKFFTRGLLSISAVLIGIIVGYFYALAIGVLSFDSVIASWQNSAAFALPVPFKYGFDLSFAAIVGFCLMAFVSAVETVGDVSGITKGGAGREATDTEITGATYADGVGSAIAGVFGGFPNTSFSQNVGLIAMTGIMSRHVVTIGAIFLIVCGLVPKVGGVIRTVPIEVLGGGVIVMFGMVVASGMSMLSDVAWDKRNMVIFAVSLSVGLGLQLEVLNVAPGAPNALQHLPDTLRILGASGILPAALLAIVLNLVLPVPLSDASTEEISGGLAGHNTPGA</sequence>
<name>A0A327Y339_9RHOB</name>
<dbReference type="Pfam" id="PF00860">
    <property type="entry name" value="Xan_ur_permease"/>
    <property type="match status" value="1"/>
</dbReference>
<accession>A0A327Y339</accession>
<protein>
    <submittedName>
        <fullName evidence="8">NCS2 family nucleobase:cation symporter-2</fullName>
    </submittedName>
</protein>
<feature type="transmembrane region" description="Helical" evidence="7">
    <location>
        <begin position="438"/>
        <end position="458"/>
    </location>
</feature>
<organism evidence="8 9">
    <name type="scientific">Salipiger aestuarii</name>
    <dbReference type="NCBI Taxonomy" id="568098"/>
    <lineage>
        <taxon>Bacteria</taxon>
        <taxon>Pseudomonadati</taxon>
        <taxon>Pseudomonadota</taxon>
        <taxon>Alphaproteobacteria</taxon>
        <taxon>Rhodobacterales</taxon>
        <taxon>Roseobacteraceae</taxon>
        <taxon>Salipiger</taxon>
    </lineage>
</organism>
<keyword evidence="4 7" id="KW-0812">Transmembrane</keyword>
<feature type="transmembrane region" description="Helical" evidence="7">
    <location>
        <begin position="367"/>
        <end position="388"/>
    </location>
</feature>
<keyword evidence="9" id="KW-1185">Reference proteome</keyword>
<feature type="transmembrane region" description="Helical" evidence="7">
    <location>
        <begin position="64"/>
        <end position="81"/>
    </location>
</feature>
<keyword evidence="5 7" id="KW-1133">Transmembrane helix</keyword>
<dbReference type="GO" id="GO:0042907">
    <property type="term" value="F:xanthine transmembrane transporter activity"/>
    <property type="evidence" value="ECO:0007669"/>
    <property type="project" value="TreeGrafter"/>
</dbReference>
<dbReference type="GO" id="GO:0005886">
    <property type="term" value="C:plasma membrane"/>
    <property type="evidence" value="ECO:0007669"/>
    <property type="project" value="UniProtKB-ARBA"/>
</dbReference>
<dbReference type="RefSeq" id="WP_009505892.1">
    <property type="nucleotide sequence ID" value="NZ_LIGL01000020.1"/>
</dbReference>
<keyword evidence="3" id="KW-0813">Transport</keyword>
<proteinExistence type="inferred from homology"/>
<dbReference type="PANTHER" id="PTHR42810">
    <property type="entry name" value="PURINE PERMEASE C1399.01C-RELATED"/>
    <property type="match status" value="1"/>
</dbReference>
<feature type="transmembrane region" description="Helical" evidence="7">
    <location>
        <begin position="261"/>
        <end position="281"/>
    </location>
</feature>
<gene>
    <name evidence="8" type="ORF">ATI53_102366</name>
</gene>
<feature type="transmembrane region" description="Helical" evidence="7">
    <location>
        <begin position="93"/>
        <end position="112"/>
    </location>
</feature>
<feature type="transmembrane region" description="Helical" evidence="7">
    <location>
        <begin position="32"/>
        <end position="52"/>
    </location>
</feature>
<evidence type="ECO:0000256" key="1">
    <source>
        <dbReference type="ARBA" id="ARBA00004141"/>
    </source>
</evidence>
<feature type="transmembrane region" description="Helical" evidence="7">
    <location>
        <begin position="400"/>
        <end position="418"/>
    </location>
</feature>
<reference evidence="8 9" key="1">
    <citation type="submission" date="2018-06" db="EMBL/GenBank/DDBJ databases">
        <title>Genomic Encyclopedia of Archaeal and Bacterial Type Strains, Phase II (KMG-II): from individual species to whole genera.</title>
        <authorList>
            <person name="Goeker M."/>
        </authorList>
    </citation>
    <scope>NUCLEOTIDE SEQUENCE [LARGE SCALE GENOMIC DNA]</scope>
    <source>
        <strain evidence="8 9">DSM 22011</strain>
    </source>
</reference>
<comment type="subcellular location">
    <subcellularLocation>
        <location evidence="1">Membrane</location>
        <topology evidence="1">Multi-pass membrane protein</topology>
    </subcellularLocation>
</comment>
<evidence type="ECO:0000256" key="7">
    <source>
        <dbReference type="SAM" id="Phobius"/>
    </source>
</evidence>
<dbReference type="Proteomes" id="UP000249165">
    <property type="component" value="Unassembled WGS sequence"/>
</dbReference>